<accession>A0ABW7G1G6</accession>
<dbReference type="EMBL" id="JBIGIA010000002">
    <property type="protein sequence ID" value="MFG6455787.1"/>
    <property type="molecule type" value="Genomic_DNA"/>
</dbReference>
<dbReference type="Proteomes" id="UP001606305">
    <property type="component" value="Unassembled WGS sequence"/>
</dbReference>
<protein>
    <submittedName>
        <fullName evidence="1">Uncharacterized protein</fullName>
    </submittedName>
</protein>
<proteinExistence type="predicted"/>
<gene>
    <name evidence="1" type="ORF">ACG00X_02975</name>
</gene>
<name>A0ABW7G1G6_9BURK</name>
<reference evidence="1 2" key="1">
    <citation type="submission" date="2024-09" db="EMBL/GenBank/DDBJ databases">
        <title>Novel species of the genus Pelomonas and Roseateles isolated from streams.</title>
        <authorList>
            <person name="Lu H."/>
        </authorList>
    </citation>
    <scope>NUCLEOTIDE SEQUENCE [LARGE SCALE GENOMIC DNA]</scope>
    <source>
        <strain evidence="1 2">BYS96W</strain>
    </source>
</reference>
<evidence type="ECO:0000313" key="1">
    <source>
        <dbReference type="EMBL" id="MFG6455787.1"/>
    </source>
</evidence>
<keyword evidence="2" id="KW-1185">Reference proteome</keyword>
<evidence type="ECO:0000313" key="2">
    <source>
        <dbReference type="Proteomes" id="UP001606305"/>
    </source>
</evidence>
<sequence>MQPPRVCDGKRLERDINGIGDGRTVEHEALFQRHGPRAAAQQRALDGWEGRALGHAELHFGQWWPVTGA</sequence>
<organism evidence="1 2">
    <name type="scientific">Pelomonas nitida</name>
    <dbReference type="NCBI Taxonomy" id="3299027"/>
    <lineage>
        <taxon>Bacteria</taxon>
        <taxon>Pseudomonadati</taxon>
        <taxon>Pseudomonadota</taxon>
        <taxon>Betaproteobacteria</taxon>
        <taxon>Burkholderiales</taxon>
        <taxon>Sphaerotilaceae</taxon>
        <taxon>Roseateles</taxon>
    </lineage>
</organism>
<comment type="caution">
    <text evidence="1">The sequence shown here is derived from an EMBL/GenBank/DDBJ whole genome shotgun (WGS) entry which is preliminary data.</text>
</comment>